<proteinExistence type="predicted"/>
<dbReference type="GO" id="GO:0031037">
    <property type="term" value="P:myosin II filament disassembly"/>
    <property type="evidence" value="ECO:0007669"/>
    <property type="project" value="TreeGrafter"/>
</dbReference>
<sequence>MRKAFAALVKTDGHNGGPPRITNWVAKVGIHDEYPTINPHATKARMYKACGHVLRAFQLIINRCTSLLLNDTIRQKIKAFELHFGWCHNCLEQVGLDDQGVPQTPSRPTNIFNAIPLPSQPTQPVASTSLLLRMAEPADCAGTHASFRDVGKSKRTKTPTPSPYARTARPAPPPPPINDQIKLVDCGIVLYQLDKLKRTDIMCRMLQVNVLQPNLYLSLQRQLWELFSPSLLSKNLVESLPQDFLPHTNLSHKKM</sequence>
<evidence type="ECO:0000256" key="1">
    <source>
        <dbReference type="SAM" id="MobiDB-lite"/>
    </source>
</evidence>
<feature type="region of interest" description="Disordered" evidence="1">
    <location>
        <begin position="146"/>
        <end position="177"/>
    </location>
</feature>
<dbReference type="PANTHER" id="PTHR45992:SF2">
    <property type="entry name" value="EUKARYOTIC ELONGATION FACTOR 2 KINASE"/>
    <property type="match status" value="1"/>
</dbReference>
<protein>
    <submittedName>
        <fullName evidence="2">Uncharacterized protein</fullName>
    </submittedName>
</protein>
<dbReference type="OrthoDB" id="10270247at2759"/>
<dbReference type="GO" id="GO:0004674">
    <property type="term" value="F:protein serine/threonine kinase activity"/>
    <property type="evidence" value="ECO:0007669"/>
    <property type="project" value="TreeGrafter"/>
</dbReference>
<comment type="caution">
    <text evidence="2">The sequence shown here is derived from an EMBL/GenBank/DDBJ whole genome shotgun (WGS) entry which is preliminary data.</text>
</comment>
<dbReference type="EMBL" id="AJIL01000039">
    <property type="protein sequence ID" value="KNF00189.1"/>
    <property type="molecule type" value="Genomic_DNA"/>
</dbReference>
<accession>A0A0L0VLN5</accession>
<dbReference type="Proteomes" id="UP000054564">
    <property type="component" value="Unassembled WGS sequence"/>
</dbReference>
<dbReference type="InterPro" id="IPR051852">
    <property type="entry name" value="Alpha-type_PK"/>
</dbReference>
<gene>
    <name evidence="2" type="ORF">PSTG_06599</name>
</gene>
<reference evidence="3" key="1">
    <citation type="submission" date="2014-03" db="EMBL/GenBank/DDBJ databases">
        <title>The Genome Sequence of Puccinia striiformis f. sp. tritici PST-78.</title>
        <authorList>
            <consortium name="The Broad Institute Genome Sequencing Platform"/>
            <person name="Cuomo C."/>
            <person name="Hulbert S."/>
            <person name="Chen X."/>
            <person name="Walker B."/>
            <person name="Young S.K."/>
            <person name="Zeng Q."/>
            <person name="Gargeya S."/>
            <person name="Fitzgerald M."/>
            <person name="Haas B."/>
            <person name="Abouelleil A."/>
            <person name="Alvarado L."/>
            <person name="Arachchi H.M."/>
            <person name="Berlin A.M."/>
            <person name="Chapman S.B."/>
            <person name="Goldberg J."/>
            <person name="Griggs A."/>
            <person name="Gujja S."/>
            <person name="Hansen M."/>
            <person name="Howarth C."/>
            <person name="Imamovic A."/>
            <person name="Larimer J."/>
            <person name="McCowan C."/>
            <person name="Montmayeur A."/>
            <person name="Murphy C."/>
            <person name="Neiman D."/>
            <person name="Pearson M."/>
            <person name="Priest M."/>
            <person name="Roberts A."/>
            <person name="Saif S."/>
            <person name="Shea T."/>
            <person name="Sisk P."/>
            <person name="Sykes S."/>
            <person name="Wortman J."/>
            <person name="Nusbaum C."/>
            <person name="Birren B."/>
        </authorList>
    </citation>
    <scope>NUCLEOTIDE SEQUENCE [LARGE SCALE GENOMIC DNA]</scope>
    <source>
        <strain evidence="3">race PST-78</strain>
    </source>
</reference>
<evidence type="ECO:0000313" key="2">
    <source>
        <dbReference type="EMBL" id="KNF00189.1"/>
    </source>
</evidence>
<dbReference type="PANTHER" id="PTHR45992">
    <property type="entry name" value="EUKARYOTIC ELONGATION FACTOR 2 KINASE-RELATED"/>
    <property type="match status" value="1"/>
</dbReference>
<dbReference type="GO" id="GO:1903013">
    <property type="term" value="P:response to differentiation-inducing factor 1"/>
    <property type="evidence" value="ECO:0007669"/>
    <property type="project" value="TreeGrafter"/>
</dbReference>
<name>A0A0L0VLN5_9BASI</name>
<keyword evidence="3" id="KW-1185">Reference proteome</keyword>
<dbReference type="AlphaFoldDB" id="A0A0L0VLN5"/>
<organism evidence="2 3">
    <name type="scientific">Puccinia striiformis f. sp. tritici PST-78</name>
    <dbReference type="NCBI Taxonomy" id="1165861"/>
    <lineage>
        <taxon>Eukaryota</taxon>
        <taxon>Fungi</taxon>
        <taxon>Dikarya</taxon>
        <taxon>Basidiomycota</taxon>
        <taxon>Pucciniomycotina</taxon>
        <taxon>Pucciniomycetes</taxon>
        <taxon>Pucciniales</taxon>
        <taxon>Pucciniaceae</taxon>
        <taxon>Puccinia</taxon>
    </lineage>
</organism>
<evidence type="ECO:0000313" key="3">
    <source>
        <dbReference type="Proteomes" id="UP000054564"/>
    </source>
</evidence>